<dbReference type="NCBIfam" id="NF006202">
    <property type="entry name" value="PRK08326.1-5"/>
    <property type="match status" value="1"/>
</dbReference>
<keyword evidence="5" id="KW-0479">Metal-binding</keyword>
<name>A0A2H3KPD7_9CHLR</name>
<keyword evidence="7" id="KW-0408">Iron</keyword>
<accession>A0A2H3KPD7</accession>
<keyword evidence="6" id="KW-0560">Oxidoreductase</keyword>
<dbReference type="Gene3D" id="1.10.620.20">
    <property type="entry name" value="Ribonucleotide Reductase, subunit A"/>
    <property type="match status" value="1"/>
</dbReference>
<proteinExistence type="inferred from homology"/>
<evidence type="ECO:0000256" key="8">
    <source>
        <dbReference type="ARBA" id="ARBA00023211"/>
    </source>
</evidence>
<evidence type="ECO:0000313" key="11">
    <source>
        <dbReference type="EMBL" id="PDW00008.1"/>
    </source>
</evidence>
<dbReference type="EMBL" id="LYXE01000062">
    <property type="protein sequence ID" value="PDW00008.1"/>
    <property type="molecule type" value="Genomic_DNA"/>
</dbReference>
<dbReference type="GO" id="GO:0009263">
    <property type="term" value="P:deoxyribonucleotide biosynthetic process"/>
    <property type="evidence" value="ECO:0007669"/>
    <property type="project" value="InterPro"/>
</dbReference>
<dbReference type="Pfam" id="PF00268">
    <property type="entry name" value="Ribonuc_red_sm"/>
    <property type="match status" value="1"/>
</dbReference>
<evidence type="ECO:0000256" key="2">
    <source>
        <dbReference type="ARBA" id="ARBA00001962"/>
    </source>
</evidence>
<evidence type="ECO:0000256" key="3">
    <source>
        <dbReference type="ARBA" id="ARBA00007873"/>
    </source>
</evidence>
<keyword evidence="12" id="KW-1185">Reference proteome</keyword>
<evidence type="ECO:0000313" key="12">
    <source>
        <dbReference type="Proteomes" id="UP000220922"/>
    </source>
</evidence>
<reference evidence="11 12" key="1">
    <citation type="submission" date="2016-05" db="EMBL/GenBank/DDBJ databases">
        <authorList>
            <person name="Lavstsen T."/>
            <person name="Jespersen J.S."/>
        </authorList>
    </citation>
    <scope>NUCLEOTIDE SEQUENCE [LARGE SCALE GENOMIC DNA]</scope>
    <source>
        <strain evidence="11 12">B7-9</strain>
    </source>
</reference>
<evidence type="ECO:0000256" key="6">
    <source>
        <dbReference type="ARBA" id="ARBA00023002"/>
    </source>
</evidence>
<dbReference type="InterPro" id="IPR000358">
    <property type="entry name" value="RNR_small_fam"/>
</dbReference>
<evidence type="ECO:0000256" key="1">
    <source>
        <dbReference type="ARBA" id="ARBA00001936"/>
    </source>
</evidence>
<evidence type="ECO:0000256" key="5">
    <source>
        <dbReference type="ARBA" id="ARBA00022723"/>
    </source>
</evidence>
<evidence type="ECO:0000256" key="7">
    <source>
        <dbReference type="ARBA" id="ARBA00023004"/>
    </source>
</evidence>
<dbReference type="InterPro" id="IPR033908">
    <property type="entry name" value="R2LOX"/>
</dbReference>
<sequence>MNHQNFVTTTRGLRRDSPPMRLFEKAKRLGIWNPSTLDLTRDAADWQRLSAPEQDLLLRLTALFQAGEEAVTLDLLPLIQIIAREGRVEEELFLTTFLFEEAKHTDFFARFLDEVAQSDHDLSRYHSPSYRALVYEALPTAMGRLNDDPSPFAQADASLTYNMIVEGVLAETGYHAYFTMLEANDLMPGTRQGIYLLKQDESRHIAYGVYLLSRLIAANNEIWPYIEARMNDLVMYAMGVIDEIFSSYETMPFGLELDTFSTYALGQFQKRLDRVEAACGKSLADIEQIAERYIADDDG</sequence>
<evidence type="ECO:0000256" key="10">
    <source>
        <dbReference type="ARBA" id="ARBA00032636"/>
    </source>
</evidence>
<dbReference type="InterPro" id="IPR009078">
    <property type="entry name" value="Ferritin-like_SF"/>
</dbReference>
<gene>
    <name evidence="11" type="ORF">A9Q02_11260</name>
</gene>
<dbReference type="Proteomes" id="UP000220922">
    <property type="component" value="Unassembled WGS sequence"/>
</dbReference>
<dbReference type="NCBIfam" id="NF006200">
    <property type="entry name" value="PRK08326.1-3"/>
    <property type="match status" value="1"/>
</dbReference>
<dbReference type="CDD" id="cd07911">
    <property type="entry name" value="RNRR2_Rv0233_like"/>
    <property type="match status" value="1"/>
</dbReference>
<comment type="cofactor">
    <cofactor evidence="1">
        <name>Mn(2+)</name>
        <dbReference type="ChEBI" id="CHEBI:29035"/>
    </cofactor>
</comment>
<comment type="cofactor">
    <cofactor evidence="2">
        <name>Fe cation</name>
        <dbReference type="ChEBI" id="CHEBI:24875"/>
    </cofactor>
</comment>
<dbReference type="SUPFAM" id="SSF47240">
    <property type="entry name" value="Ferritin-like"/>
    <property type="match status" value="1"/>
</dbReference>
<dbReference type="InterPro" id="IPR012348">
    <property type="entry name" value="RNR-like"/>
</dbReference>
<protein>
    <recommendedName>
        <fullName evidence="4">R2-like ligand binding oxidase</fullName>
    </recommendedName>
    <alternativeName>
        <fullName evidence="10">Ribonucleotide reductase R2 subunit homolog</fullName>
    </alternativeName>
    <alternativeName>
        <fullName evidence="9">Ribonucleotide reductase small subunit homolog</fullName>
    </alternativeName>
</protein>
<dbReference type="GO" id="GO:0016491">
    <property type="term" value="F:oxidoreductase activity"/>
    <property type="evidence" value="ECO:0007669"/>
    <property type="project" value="UniProtKB-KW"/>
</dbReference>
<keyword evidence="8" id="KW-0464">Manganese</keyword>
<comment type="caution">
    <text evidence="11">The sequence shown here is derived from an EMBL/GenBank/DDBJ whole genome shotgun (WGS) entry which is preliminary data.</text>
</comment>
<dbReference type="AlphaFoldDB" id="A0A2H3KPD7"/>
<comment type="similarity">
    <text evidence="3">Belongs to the ribonucleoside diphosphate reductase small chain family. R2-like ligand binding oxidase subfamily.</text>
</comment>
<evidence type="ECO:0000256" key="9">
    <source>
        <dbReference type="ARBA" id="ARBA00031672"/>
    </source>
</evidence>
<evidence type="ECO:0000256" key="4">
    <source>
        <dbReference type="ARBA" id="ARBA00013559"/>
    </source>
</evidence>
<organism evidence="11 12">
    <name type="scientific">Candidatus Chloroploca asiatica</name>
    <dbReference type="NCBI Taxonomy" id="1506545"/>
    <lineage>
        <taxon>Bacteria</taxon>
        <taxon>Bacillati</taxon>
        <taxon>Chloroflexota</taxon>
        <taxon>Chloroflexia</taxon>
        <taxon>Chloroflexales</taxon>
        <taxon>Chloroflexineae</taxon>
        <taxon>Oscillochloridaceae</taxon>
        <taxon>Candidatus Chloroploca</taxon>
    </lineage>
</organism>
<dbReference type="GO" id="GO:0046872">
    <property type="term" value="F:metal ion binding"/>
    <property type="evidence" value="ECO:0007669"/>
    <property type="project" value="UniProtKB-KW"/>
</dbReference>